<feature type="domain" description="YopX protein" evidence="2">
    <location>
        <begin position="36"/>
        <end position="120"/>
    </location>
</feature>
<accession>A0A6J5N263</accession>
<feature type="compositionally biased region" description="Polar residues" evidence="1">
    <location>
        <begin position="101"/>
        <end position="120"/>
    </location>
</feature>
<dbReference type="InterPro" id="IPR019096">
    <property type="entry name" value="YopX_protein"/>
</dbReference>
<dbReference type="Gene3D" id="2.30.30.290">
    <property type="entry name" value="YopX-like domains"/>
    <property type="match status" value="1"/>
</dbReference>
<dbReference type="InterPro" id="IPR023385">
    <property type="entry name" value="YopX-like_C"/>
</dbReference>
<feature type="region of interest" description="Disordered" evidence="1">
    <location>
        <begin position="95"/>
        <end position="120"/>
    </location>
</feature>
<proteinExistence type="predicted"/>
<evidence type="ECO:0000256" key="1">
    <source>
        <dbReference type="SAM" id="MobiDB-lite"/>
    </source>
</evidence>
<organism evidence="3">
    <name type="scientific">uncultured Caudovirales phage</name>
    <dbReference type="NCBI Taxonomy" id="2100421"/>
    <lineage>
        <taxon>Viruses</taxon>
        <taxon>Duplodnaviria</taxon>
        <taxon>Heunggongvirae</taxon>
        <taxon>Uroviricota</taxon>
        <taxon>Caudoviricetes</taxon>
        <taxon>Peduoviridae</taxon>
        <taxon>Maltschvirus</taxon>
        <taxon>Maltschvirus maltsch</taxon>
    </lineage>
</organism>
<evidence type="ECO:0000259" key="2">
    <source>
        <dbReference type="Pfam" id="PF09643"/>
    </source>
</evidence>
<sequence length="120" mass="13987">MREVKFRGMSREGWVYGHYWARENEHFIKSIGRMMTDHPVKAESVGQFTGYRDFAGTEIYENDFLSFINGWHDVVRFERGAWSWNKGQNVIGRSWMPDGSGNKSQLHIVGNTTENPELVE</sequence>
<dbReference type="SUPFAM" id="SSF159006">
    <property type="entry name" value="YopX-like"/>
    <property type="match status" value="1"/>
</dbReference>
<dbReference type="EMBL" id="LR796562">
    <property type="protein sequence ID" value="CAB4151380.1"/>
    <property type="molecule type" value="Genomic_DNA"/>
</dbReference>
<reference evidence="3" key="1">
    <citation type="submission" date="2020-04" db="EMBL/GenBank/DDBJ databases">
        <authorList>
            <person name="Chiriac C."/>
            <person name="Salcher M."/>
            <person name="Ghai R."/>
            <person name="Kavagutti S V."/>
        </authorList>
    </citation>
    <scope>NUCLEOTIDE SEQUENCE</scope>
</reference>
<protein>
    <submittedName>
        <fullName evidence="3">YopX protein</fullName>
    </submittedName>
</protein>
<gene>
    <name evidence="3" type="ORF">UFOVP585_15</name>
</gene>
<evidence type="ECO:0000313" key="3">
    <source>
        <dbReference type="EMBL" id="CAB4151380.1"/>
    </source>
</evidence>
<dbReference type="Pfam" id="PF09643">
    <property type="entry name" value="YopX"/>
    <property type="match status" value="1"/>
</dbReference>
<name>A0A6J5N263_9CAUD</name>